<evidence type="ECO:0000256" key="1">
    <source>
        <dbReference type="SAM" id="Phobius"/>
    </source>
</evidence>
<keyword evidence="1" id="KW-1133">Transmembrane helix</keyword>
<organism evidence="2 3">
    <name type="scientific">candidate division WS6 bacterium GW2011_GWF2_39_15</name>
    <dbReference type="NCBI Taxonomy" id="1619100"/>
    <lineage>
        <taxon>Bacteria</taxon>
        <taxon>Candidatus Dojkabacteria</taxon>
    </lineage>
</organism>
<dbReference type="Proteomes" id="UP000034799">
    <property type="component" value="Unassembled WGS sequence"/>
</dbReference>
<dbReference type="EMBL" id="LBWK01000001">
    <property type="protein sequence ID" value="KKR06218.1"/>
    <property type="molecule type" value="Genomic_DNA"/>
</dbReference>
<gene>
    <name evidence="2" type="ORF">UT34_C0001G0258</name>
</gene>
<evidence type="ECO:0000313" key="3">
    <source>
        <dbReference type="Proteomes" id="UP000034799"/>
    </source>
</evidence>
<dbReference type="STRING" id="1619100.UT34_C0001G0258"/>
<protein>
    <submittedName>
        <fullName evidence="2">Uncharacterized protein</fullName>
    </submittedName>
</protein>
<sequence>MKKVYSAQALAIVMIVLVIAAILGMAMLSRTLRDTQQLANEKSSAEALEFADSVLDTMKGTTVATLVNACDNAQYGEGLKSADGCNVKGVSDVKAFLTSAGVDNNTLDVFDKCQNSSSNVELSAKLADSDDELELRSDNVRSFVVREQTPNPLSCTLNLKFEPRGSSYGGLIISRIYARNYTNGIPGEYKPYEYDDIQQYCVHLTGKLCADNSSMDGSWIDLASGATVSVPLAAKGGYPLDEIRVRSVGGTVAIKASLSDPDCIKDWEMVAIRIGANCTGTFRAKEIQIPQKESALSIFDYVLFNSEGVLGPE</sequence>
<name>A0A0G0MSV2_9BACT</name>
<proteinExistence type="predicted"/>
<comment type="caution">
    <text evidence="2">The sequence shown here is derived from an EMBL/GenBank/DDBJ whole genome shotgun (WGS) entry which is preliminary data.</text>
</comment>
<dbReference type="AlphaFoldDB" id="A0A0G0MSV2"/>
<keyword evidence="1" id="KW-0812">Transmembrane</keyword>
<reference evidence="2 3" key="1">
    <citation type="journal article" date="2015" name="Nature">
        <title>rRNA introns, odd ribosomes, and small enigmatic genomes across a large radiation of phyla.</title>
        <authorList>
            <person name="Brown C.T."/>
            <person name="Hug L.A."/>
            <person name="Thomas B.C."/>
            <person name="Sharon I."/>
            <person name="Castelle C.J."/>
            <person name="Singh A."/>
            <person name="Wilkins M.J."/>
            <person name="Williams K.H."/>
            <person name="Banfield J.F."/>
        </authorList>
    </citation>
    <scope>NUCLEOTIDE SEQUENCE [LARGE SCALE GENOMIC DNA]</scope>
</reference>
<keyword evidence="1" id="KW-0472">Membrane</keyword>
<evidence type="ECO:0000313" key="2">
    <source>
        <dbReference type="EMBL" id="KKR06218.1"/>
    </source>
</evidence>
<feature type="transmembrane region" description="Helical" evidence="1">
    <location>
        <begin position="6"/>
        <end position="28"/>
    </location>
</feature>
<accession>A0A0G0MSV2</accession>